<sequence length="116" mass="12744">MDARALYSSPVNRARREWRIPCGARPTAQGGRRAEPALCRALVQAMSELAPSHVYRINPDPEPPRALRLDFEMAPDGTACLSWPGGKREISRAGGHTDTQIARIIVAKSGKKLEKL</sequence>
<comment type="caution">
    <text evidence="1">The sequence shown here is derived from an EMBL/GenBank/DDBJ whole genome shotgun (WGS) entry which is preliminary data.</text>
</comment>
<organism evidence="1 2">
    <name type="scientific">Parasedimentitalea maritima</name>
    <dbReference type="NCBI Taxonomy" id="2578117"/>
    <lineage>
        <taxon>Bacteria</taxon>
        <taxon>Pseudomonadati</taxon>
        <taxon>Pseudomonadota</taxon>
        <taxon>Alphaproteobacteria</taxon>
        <taxon>Rhodobacterales</taxon>
        <taxon>Paracoccaceae</taxon>
        <taxon>Parasedimentitalea</taxon>
    </lineage>
</organism>
<dbReference type="AlphaFoldDB" id="A0A6A4RE92"/>
<reference evidence="1 2" key="1">
    <citation type="submission" date="2019-12" db="EMBL/GenBank/DDBJ databases">
        <authorList>
            <person name="Zhang Y.-J."/>
        </authorList>
    </citation>
    <scope>NUCLEOTIDE SEQUENCE [LARGE SCALE GENOMIC DNA]</scope>
    <source>
        <strain evidence="1 2">H18S-6</strain>
    </source>
</reference>
<dbReference type="Proteomes" id="UP000441586">
    <property type="component" value="Unassembled WGS sequence"/>
</dbReference>
<proteinExistence type="predicted"/>
<accession>A0A6A4RE92</accession>
<evidence type="ECO:0000313" key="2">
    <source>
        <dbReference type="Proteomes" id="UP000441586"/>
    </source>
</evidence>
<dbReference type="RefSeq" id="WP_158979906.1">
    <property type="nucleotide sequence ID" value="NZ_WSFO01000007.1"/>
</dbReference>
<name>A0A6A4RE92_9RHOB</name>
<gene>
    <name evidence="1" type="ORF">GP644_12820</name>
</gene>
<evidence type="ECO:0000313" key="1">
    <source>
        <dbReference type="EMBL" id="KAE9629294.1"/>
    </source>
</evidence>
<protein>
    <submittedName>
        <fullName evidence="1">Uncharacterized protein</fullName>
    </submittedName>
</protein>
<dbReference type="EMBL" id="WSFO01000007">
    <property type="protein sequence ID" value="KAE9629294.1"/>
    <property type="molecule type" value="Genomic_DNA"/>
</dbReference>